<dbReference type="Proteomes" id="UP000250321">
    <property type="component" value="Unassembled WGS sequence"/>
</dbReference>
<gene>
    <name evidence="1" type="ORF">Pyn_28435</name>
</gene>
<accession>A0A314UXV7</accession>
<name>A0A314UXV7_PRUYE</name>
<evidence type="ECO:0000313" key="2">
    <source>
        <dbReference type="Proteomes" id="UP000250321"/>
    </source>
</evidence>
<organism evidence="1 2">
    <name type="scientific">Prunus yedoensis var. nudiflora</name>
    <dbReference type="NCBI Taxonomy" id="2094558"/>
    <lineage>
        <taxon>Eukaryota</taxon>
        <taxon>Viridiplantae</taxon>
        <taxon>Streptophyta</taxon>
        <taxon>Embryophyta</taxon>
        <taxon>Tracheophyta</taxon>
        <taxon>Spermatophyta</taxon>
        <taxon>Magnoliopsida</taxon>
        <taxon>eudicotyledons</taxon>
        <taxon>Gunneridae</taxon>
        <taxon>Pentapetalae</taxon>
        <taxon>rosids</taxon>
        <taxon>fabids</taxon>
        <taxon>Rosales</taxon>
        <taxon>Rosaceae</taxon>
        <taxon>Amygdaloideae</taxon>
        <taxon>Amygdaleae</taxon>
        <taxon>Prunus</taxon>
    </lineage>
</organism>
<sequence>MTSATSGKSSVKNCPWACPGFRLRAGGPKRVLGGLLPGLGAALETTNEQSGKENSIGAWLNEFEIRSKVTATIGAEEGEAQHNSTQNTNLAAQILIAALIPYSLPRYAALRVTLSRRMTV</sequence>
<evidence type="ECO:0000313" key="1">
    <source>
        <dbReference type="EMBL" id="PQM42253.1"/>
    </source>
</evidence>
<reference evidence="1 2" key="1">
    <citation type="submission" date="2018-02" db="EMBL/GenBank/DDBJ databases">
        <title>Draft genome of wild Prunus yedoensis var. nudiflora.</title>
        <authorList>
            <person name="Baek S."/>
            <person name="Kim J.-H."/>
            <person name="Choi K."/>
            <person name="Kim G.-B."/>
            <person name="Cho A."/>
            <person name="Jang H."/>
            <person name="Shin C.-H."/>
            <person name="Yu H.-J."/>
            <person name="Mun J.-H."/>
        </authorList>
    </citation>
    <scope>NUCLEOTIDE SEQUENCE [LARGE SCALE GENOMIC DNA]</scope>
    <source>
        <strain evidence="2">cv. Jeju island</strain>
        <tissue evidence="1">Leaf</tissue>
    </source>
</reference>
<dbReference type="AlphaFoldDB" id="A0A314UXV7"/>
<keyword evidence="2" id="KW-1185">Reference proteome</keyword>
<dbReference type="EMBL" id="PJQY01002852">
    <property type="protein sequence ID" value="PQM42253.1"/>
    <property type="molecule type" value="Genomic_DNA"/>
</dbReference>
<protein>
    <submittedName>
        <fullName evidence="1">Uncharacterized protein</fullName>
    </submittedName>
</protein>
<comment type="caution">
    <text evidence="1">The sequence shown here is derived from an EMBL/GenBank/DDBJ whole genome shotgun (WGS) entry which is preliminary data.</text>
</comment>
<proteinExistence type="predicted"/>